<gene>
    <name evidence="21" type="ORF">FHP24_22685</name>
</gene>
<dbReference type="InterPro" id="IPR050445">
    <property type="entry name" value="Bact_polysacc_biosynth/exp"/>
</dbReference>
<dbReference type="AlphaFoldDB" id="A0A5C4XDD1"/>
<keyword evidence="6" id="KW-0997">Cell inner membrane</keyword>
<dbReference type="EC" id="2.7.10.2" evidence="4"/>
<dbReference type="EMBL" id="VDMN01000006">
    <property type="protein sequence ID" value="TNM61342.1"/>
    <property type="molecule type" value="Genomic_DNA"/>
</dbReference>
<evidence type="ECO:0000256" key="11">
    <source>
        <dbReference type="ARBA" id="ARBA00022840"/>
    </source>
</evidence>
<dbReference type="Pfam" id="PF13614">
    <property type="entry name" value="AAA_31"/>
    <property type="match status" value="1"/>
</dbReference>
<evidence type="ECO:0000256" key="17">
    <source>
        <dbReference type="SAM" id="Phobius"/>
    </source>
</evidence>
<dbReference type="InterPro" id="IPR005700">
    <property type="entry name" value="EPS_ExoP-like"/>
</dbReference>
<evidence type="ECO:0000259" key="19">
    <source>
        <dbReference type="Pfam" id="PF13614"/>
    </source>
</evidence>
<comment type="subcellular location">
    <subcellularLocation>
        <location evidence="1">Cell inner membrane</location>
        <topology evidence="1">Multi-pass membrane protein</topology>
    </subcellularLocation>
</comment>
<evidence type="ECO:0000256" key="2">
    <source>
        <dbReference type="ARBA" id="ARBA00007316"/>
    </source>
</evidence>
<keyword evidence="8 17" id="KW-0812">Transmembrane</keyword>
<organism evidence="21 22">
    <name type="scientific">Aliirhizobium smilacinae</name>
    <dbReference type="NCBI Taxonomy" id="1395944"/>
    <lineage>
        <taxon>Bacteria</taxon>
        <taxon>Pseudomonadati</taxon>
        <taxon>Pseudomonadota</taxon>
        <taxon>Alphaproteobacteria</taxon>
        <taxon>Hyphomicrobiales</taxon>
        <taxon>Rhizobiaceae</taxon>
        <taxon>Aliirhizobium</taxon>
    </lineage>
</organism>
<dbReference type="InterPro" id="IPR003856">
    <property type="entry name" value="LPS_length_determ_N"/>
</dbReference>
<evidence type="ECO:0000256" key="12">
    <source>
        <dbReference type="ARBA" id="ARBA00022989"/>
    </source>
</evidence>
<accession>A0A5C4XDD1</accession>
<evidence type="ECO:0000256" key="13">
    <source>
        <dbReference type="ARBA" id="ARBA00023136"/>
    </source>
</evidence>
<evidence type="ECO:0000259" key="18">
    <source>
        <dbReference type="Pfam" id="PF02706"/>
    </source>
</evidence>
<evidence type="ECO:0000256" key="14">
    <source>
        <dbReference type="ARBA" id="ARBA00023137"/>
    </source>
</evidence>
<evidence type="ECO:0000256" key="9">
    <source>
        <dbReference type="ARBA" id="ARBA00022741"/>
    </source>
</evidence>
<feature type="transmembrane region" description="Helical" evidence="17">
    <location>
        <begin position="36"/>
        <end position="56"/>
    </location>
</feature>
<dbReference type="Gene3D" id="3.40.50.300">
    <property type="entry name" value="P-loop containing nucleotide triphosphate hydrolases"/>
    <property type="match status" value="1"/>
</dbReference>
<evidence type="ECO:0000256" key="7">
    <source>
        <dbReference type="ARBA" id="ARBA00022679"/>
    </source>
</evidence>
<keyword evidence="12 17" id="KW-1133">Transmembrane helix</keyword>
<feature type="region of interest" description="Disordered" evidence="16">
    <location>
        <begin position="512"/>
        <end position="531"/>
    </location>
</feature>
<dbReference type="RefSeq" id="WP_139678510.1">
    <property type="nucleotide sequence ID" value="NZ_VDMN01000006.1"/>
</dbReference>
<dbReference type="GO" id="GO:0005886">
    <property type="term" value="C:plasma membrane"/>
    <property type="evidence" value="ECO:0007669"/>
    <property type="project" value="UniProtKB-SubCell"/>
</dbReference>
<dbReference type="InterPro" id="IPR025669">
    <property type="entry name" value="AAA_dom"/>
</dbReference>
<keyword evidence="10 21" id="KW-0418">Kinase</keyword>
<dbReference type="SUPFAM" id="SSF52540">
    <property type="entry name" value="P-loop containing nucleoside triphosphate hydrolases"/>
    <property type="match status" value="1"/>
</dbReference>
<name>A0A5C4XDD1_9HYPH</name>
<reference evidence="21 22" key="1">
    <citation type="submission" date="2019-06" db="EMBL/GenBank/DDBJ databases">
        <title>The draft genome of Rhizobium smilacinae PTYR-5.</title>
        <authorList>
            <person name="Liu L."/>
            <person name="Li L."/>
            <person name="Zhang X."/>
        </authorList>
    </citation>
    <scope>NUCLEOTIDE SEQUENCE [LARGE SCALE GENOMIC DNA]</scope>
    <source>
        <strain evidence="21 22">PTYR-5</strain>
    </source>
</reference>
<evidence type="ECO:0000256" key="4">
    <source>
        <dbReference type="ARBA" id="ARBA00011903"/>
    </source>
</evidence>
<evidence type="ECO:0000256" key="16">
    <source>
        <dbReference type="SAM" id="MobiDB-lite"/>
    </source>
</evidence>
<protein>
    <recommendedName>
        <fullName evidence="4">non-specific protein-tyrosine kinase</fullName>
        <ecNumber evidence="4">2.7.10.2</ecNumber>
    </recommendedName>
</protein>
<feature type="domain" description="Tyrosine-protein kinase G-rich" evidence="20">
    <location>
        <begin position="407"/>
        <end position="477"/>
    </location>
</feature>
<proteinExistence type="inferred from homology"/>
<dbReference type="Pfam" id="PF02706">
    <property type="entry name" value="Wzz"/>
    <property type="match status" value="1"/>
</dbReference>
<feature type="domain" description="AAA" evidence="19">
    <location>
        <begin position="575"/>
        <end position="712"/>
    </location>
</feature>
<dbReference type="InterPro" id="IPR027417">
    <property type="entry name" value="P-loop_NTPase"/>
</dbReference>
<sequence length="781" mass="85479">MDQANFRPMTIFPPEQKDHDTFIDLDKLWSAAMRRLGVIGACVGAMVVLAGLYLVFAQPMYTAMTQILMDDNLSRYAEESASDSQSSQMLDNRMSSAVEILKSKELALSVVDKAKLADVDLIVDPPKSPVDLVKGMIRSVTSIFATDKPPATEAQIAAGRREKAAAIIQQWLTVERTGRSSVVALSVRSPDPQLSTMITKTYAESYLTEQLNANFDATERASIWLQERLNDLNTRSQQASLAVQQYKRDKGLISPRGELLSAQQLSDLNSQLIVAQADAATAAARYNQYKAIIDKGPEGAVANAVVSNRDTDNTVMQDLRKRYIGINDREQSIIQQFGADHPQAIAMKAEKQDITNQMFRELQQLTGSFKNELDVSQSRVESMRENIQRVAGSNADANVNMVQLQELEQKASALRTLYESYLQRFEQASQLQSLPIAKARVISDAGVPTSPSSPRKTLTMALSVVLGLLIGCAAAAVLELRERFFRTGDDVQQKLGMRFLGYLPRIAGAAREDAPKPNAAPEQGDAANQPVGDPISFRRMMRVAVEAPRSQFAETLRNTKLACDIVLQGKKCAVIGVVSCLPGEGKSTVAANLAGLISSSGSRTLVIDADLRNPGLSKMLASEPEVGLVDVILNKTSWTSVARVDRRSRLTILPMTTRGRQVTHTSELLASTGMSQFLESIKETFDVIVVDLAPLIPVIDAKAFEPYADAFVFVTEWGATPAKAVQSVLQSEPQIAAKTIGVILNKTDLSELHKYADPGAPERLRGNYLSYYRDYKEVAAE</sequence>
<evidence type="ECO:0000256" key="6">
    <source>
        <dbReference type="ARBA" id="ARBA00022519"/>
    </source>
</evidence>
<dbReference type="OrthoDB" id="230260at2"/>
<evidence type="ECO:0000256" key="10">
    <source>
        <dbReference type="ARBA" id="ARBA00022777"/>
    </source>
</evidence>
<comment type="similarity">
    <text evidence="2">Belongs to the CpsD/CapB family.</text>
</comment>
<comment type="similarity">
    <text evidence="3">Belongs to the etk/wzc family.</text>
</comment>
<keyword evidence="7 21" id="KW-0808">Transferase</keyword>
<dbReference type="NCBIfam" id="TIGR01007">
    <property type="entry name" value="eps_fam"/>
    <property type="match status" value="1"/>
</dbReference>
<evidence type="ECO:0000256" key="3">
    <source>
        <dbReference type="ARBA" id="ARBA00008883"/>
    </source>
</evidence>
<evidence type="ECO:0000259" key="20">
    <source>
        <dbReference type="Pfam" id="PF13807"/>
    </source>
</evidence>
<dbReference type="PANTHER" id="PTHR32309">
    <property type="entry name" value="TYROSINE-PROTEIN KINASE"/>
    <property type="match status" value="1"/>
</dbReference>
<keyword evidence="9" id="KW-0547">Nucleotide-binding</keyword>
<dbReference type="NCBIfam" id="TIGR01005">
    <property type="entry name" value="eps_transp_fam"/>
    <property type="match status" value="1"/>
</dbReference>
<evidence type="ECO:0000256" key="1">
    <source>
        <dbReference type="ARBA" id="ARBA00004429"/>
    </source>
</evidence>
<dbReference type="GO" id="GO:0005524">
    <property type="term" value="F:ATP binding"/>
    <property type="evidence" value="ECO:0007669"/>
    <property type="project" value="UniProtKB-KW"/>
</dbReference>
<comment type="caution">
    <text evidence="21">The sequence shown here is derived from an EMBL/GenBank/DDBJ whole genome shotgun (WGS) entry which is preliminary data.</text>
</comment>
<keyword evidence="14" id="KW-0829">Tyrosine-protein kinase</keyword>
<dbReference type="Proteomes" id="UP000311605">
    <property type="component" value="Unassembled WGS sequence"/>
</dbReference>
<dbReference type="InterPro" id="IPR005702">
    <property type="entry name" value="Wzc-like_C"/>
</dbReference>
<evidence type="ECO:0000313" key="22">
    <source>
        <dbReference type="Proteomes" id="UP000311605"/>
    </source>
</evidence>
<keyword evidence="13 17" id="KW-0472">Membrane</keyword>
<dbReference type="GO" id="GO:0004715">
    <property type="term" value="F:non-membrane spanning protein tyrosine kinase activity"/>
    <property type="evidence" value="ECO:0007669"/>
    <property type="project" value="UniProtKB-EC"/>
</dbReference>
<dbReference type="InterPro" id="IPR032807">
    <property type="entry name" value="GNVR"/>
</dbReference>
<feature type="domain" description="Polysaccharide chain length determinant N-terminal" evidence="18">
    <location>
        <begin position="23"/>
        <end position="113"/>
    </location>
</feature>
<comment type="catalytic activity">
    <reaction evidence="15">
        <text>L-tyrosyl-[protein] + ATP = O-phospho-L-tyrosyl-[protein] + ADP + H(+)</text>
        <dbReference type="Rhea" id="RHEA:10596"/>
        <dbReference type="Rhea" id="RHEA-COMP:10136"/>
        <dbReference type="Rhea" id="RHEA-COMP:20101"/>
        <dbReference type="ChEBI" id="CHEBI:15378"/>
        <dbReference type="ChEBI" id="CHEBI:30616"/>
        <dbReference type="ChEBI" id="CHEBI:46858"/>
        <dbReference type="ChEBI" id="CHEBI:61978"/>
        <dbReference type="ChEBI" id="CHEBI:456216"/>
        <dbReference type="EC" id="2.7.10.2"/>
    </reaction>
</comment>
<evidence type="ECO:0000256" key="5">
    <source>
        <dbReference type="ARBA" id="ARBA00022475"/>
    </source>
</evidence>
<evidence type="ECO:0000256" key="15">
    <source>
        <dbReference type="ARBA" id="ARBA00051245"/>
    </source>
</evidence>
<dbReference type="Pfam" id="PF13807">
    <property type="entry name" value="GNVR"/>
    <property type="match status" value="1"/>
</dbReference>
<keyword evidence="22" id="KW-1185">Reference proteome</keyword>
<evidence type="ECO:0000256" key="8">
    <source>
        <dbReference type="ARBA" id="ARBA00022692"/>
    </source>
</evidence>
<dbReference type="PANTHER" id="PTHR32309:SF13">
    <property type="entry name" value="FERRIC ENTEROBACTIN TRANSPORT PROTEIN FEPE"/>
    <property type="match status" value="1"/>
</dbReference>
<keyword evidence="11" id="KW-0067">ATP-binding</keyword>
<dbReference type="CDD" id="cd05387">
    <property type="entry name" value="BY-kinase"/>
    <property type="match status" value="1"/>
</dbReference>
<keyword evidence="5" id="KW-1003">Cell membrane</keyword>
<evidence type="ECO:0000313" key="21">
    <source>
        <dbReference type="EMBL" id="TNM61342.1"/>
    </source>
</evidence>